<comment type="caution">
    <text evidence="2">The sequence shown here is derived from an EMBL/GenBank/DDBJ whole genome shotgun (WGS) entry which is preliminary data.</text>
</comment>
<dbReference type="AlphaFoldDB" id="X1RNK2"/>
<organism evidence="2">
    <name type="scientific">marine sediment metagenome</name>
    <dbReference type="NCBI Taxonomy" id="412755"/>
    <lineage>
        <taxon>unclassified sequences</taxon>
        <taxon>metagenomes</taxon>
        <taxon>ecological metagenomes</taxon>
    </lineage>
</organism>
<accession>X1RNK2</accession>
<feature type="non-terminal residue" evidence="2">
    <location>
        <position position="1"/>
    </location>
</feature>
<evidence type="ECO:0000313" key="2">
    <source>
        <dbReference type="EMBL" id="GAI82337.1"/>
    </source>
</evidence>
<reference evidence="2" key="1">
    <citation type="journal article" date="2014" name="Front. Microbiol.">
        <title>High frequency of phylogenetically diverse reductive dehalogenase-homologous genes in deep subseafloor sedimentary metagenomes.</title>
        <authorList>
            <person name="Kawai M."/>
            <person name="Futagami T."/>
            <person name="Toyoda A."/>
            <person name="Takaki Y."/>
            <person name="Nishi S."/>
            <person name="Hori S."/>
            <person name="Arai W."/>
            <person name="Tsubouchi T."/>
            <person name="Morono Y."/>
            <person name="Uchiyama I."/>
            <person name="Ito T."/>
            <person name="Fujiyama A."/>
            <person name="Inagaki F."/>
            <person name="Takami H."/>
        </authorList>
    </citation>
    <scope>NUCLEOTIDE SEQUENCE</scope>
    <source>
        <strain evidence="2">Expedition CK06-06</strain>
    </source>
</reference>
<sequence length="136" mass="14752">QSGRLTISLGTGVYPSFFTKHTFSPVSVSFGEAMDWQGGVIDGQFTLPTTLEPGQTYSVRAKLESISDYTQETDTDWGVLAITEAAVEHRLTLHASPTAGGTVSGAGTYPHMERVKITAYPKSGWYFDHWGGNFVS</sequence>
<dbReference type="Pfam" id="PF18998">
    <property type="entry name" value="Flg_new_2"/>
    <property type="match status" value="1"/>
</dbReference>
<proteinExistence type="predicted"/>
<name>X1RNK2_9ZZZZ</name>
<evidence type="ECO:0000259" key="1">
    <source>
        <dbReference type="Pfam" id="PF18998"/>
    </source>
</evidence>
<protein>
    <recommendedName>
        <fullName evidence="1">Bacterial repeat domain-containing protein</fullName>
    </recommendedName>
</protein>
<feature type="domain" description="Bacterial repeat" evidence="1">
    <location>
        <begin position="92"/>
        <end position="133"/>
    </location>
</feature>
<dbReference type="EMBL" id="BARW01005702">
    <property type="protein sequence ID" value="GAI82337.1"/>
    <property type="molecule type" value="Genomic_DNA"/>
</dbReference>
<dbReference type="InterPro" id="IPR044060">
    <property type="entry name" value="Bacterial_rp_domain"/>
</dbReference>
<gene>
    <name evidence="2" type="ORF">S12H4_12193</name>
</gene>